<sequence length="543" mass="56678">MFAPLLALAAAVCVPYATALAPIVKKGSFLFDSTTGERFYLKGLAYASKSYFFIGQVSKLDPLANGAGCTRDIPYFKQLDVNILRVYQVNSSLDHSTCMEALNSAGIYVAIDLATPYAALSSTSPSWNVELLTDFINTVEAFGSYENVFGFTIGNEVISSLPNDDAAPYIKAAVRDIKSYMGAHNYSQLVGYTATDSPNSRVALPYYLACDEDTSSIFDYWGLNIYEWCGNSSFTVSGYQARTEELQNLGVPAFFSEYGCNAVEPRTFQDVPVLYSSDMSDVWSGGIIYEYVEQGNNYGLVNISSDGSSVATLTDFNNLKSQYTTATGSSLAISSYTPSVSLPVSCPQSNASWPVATALPPTPNSGECDCVASSLTCISTYSLGDDAIGTAIGEICGTSASACASISGNGTTGTYGDLSMCNPLQQLNIAMDVYYNAQGRAATACQWSFATTTSVSGVTNSAAAASATSACIQKDAFASSTGIPSATTTVAGATTKPLVTSTGQASGSSDGKSGAAIAIQVPPVALFSSVLLGLVGGAMAVVF</sequence>
<evidence type="ECO:0000256" key="3">
    <source>
        <dbReference type="ARBA" id="ARBA00007528"/>
    </source>
</evidence>
<dbReference type="GO" id="GO:0031505">
    <property type="term" value="P:fungal-type cell wall organization"/>
    <property type="evidence" value="ECO:0007669"/>
    <property type="project" value="TreeGrafter"/>
</dbReference>
<organism evidence="12 13">
    <name type="scientific">Postia placenta MAD-698-R-SB12</name>
    <dbReference type="NCBI Taxonomy" id="670580"/>
    <lineage>
        <taxon>Eukaryota</taxon>
        <taxon>Fungi</taxon>
        <taxon>Dikarya</taxon>
        <taxon>Basidiomycota</taxon>
        <taxon>Agaricomycotina</taxon>
        <taxon>Agaricomycetes</taxon>
        <taxon>Polyporales</taxon>
        <taxon>Adustoporiaceae</taxon>
        <taxon>Rhodonia</taxon>
    </lineage>
</organism>
<evidence type="ECO:0000256" key="9">
    <source>
        <dbReference type="ARBA" id="ARBA00023288"/>
    </source>
</evidence>
<dbReference type="GO" id="GO:0071970">
    <property type="term" value="P:fungal-type cell wall (1-&gt;3)-beta-D-glucan biosynthetic process"/>
    <property type="evidence" value="ECO:0007669"/>
    <property type="project" value="TreeGrafter"/>
</dbReference>
<keyword evidence="9 10" id="KW-0449">Lipoprotein</keyword>
<evidence type="ECO:0000256" key="6">
    <source>
        <dbReference type="ARBA" id="ARBA00023136"/>
    </source>
</evidence>
<dbReference type="RefSeq" id="XP_024332969.1">
    <property type="nucleotide sequence ID" value="XM_024487596.1"/>
</dbReference>
<keyword evidence="8" id="KW-0325">Glycoprotein</keyword>
<keyword evidence="10" id="KW-0808">Transferase</keyword>
<name>A0A1X6MIL1_9APHY</name>
<dbReference type="GeneID" id="36332545"/>
<evidence type="ECO:0000256" key="5">
    <source>
        <dbReference type="ARBA" id="ARBA00022729"/>
    </source>
</evidence>
<evidence type="ECO:0000256" key="10">
    <source>
        <dbReference type="RuleBase" id="RU361209"/>
    </source>
</evidence>
<dbReference type="Gene3D" id="3.20.20.80">
    <property type="entry name" value="Glycosidases"/>
    <property type="match status" value="1"/>
</dbReference>
<evidence type="ECO:0000256" key="1">
    <source>
        <dbReference type="ARBA" id="ARBA00004196"/>
    </source>
</evidence>
<proteinExistence type="inferred from homology"/>
<dbReference type="Proteomes" id="UP000194127">
    <property type="component" value="Unassembled WGS sequence"/>
</dbReference>
<dbReference type="InterPro" id="IPR012946">
    <property type="entry name" value="X8"/>
</dbReference>
<dbReference type="GO" id="GO:0042124">
    <property type="term" value="F:1,3-beta-glucanosyltransferase activity"/>
    <property type="evidence" value="ECO:0007669"/>
    <property type="project" value="TreeGrafter"/>
</dbReference>
<dbReference type="STRING" id="670580.A0A1X6MIL1"/>
<dbReference type="SMART" id="SM00768">
    <property type="entry name" value="X8"/>
    <property type="match status" value="1"/>
</dbReference>
<dbReference type="InterPro" id="IPR004886">
    <property type="entry name" value="Glucanosyltransferase"/>
</dbReference>
<dbReference type="Pfam" id="PF03198">
    <property type="entry name" value="Glyco_hydro_72"/>
    <property type="match status" value="1"/>
</dbReference>
<dbReference type="EC" id="2.4.1.-" evidence="10"/>
<keyword evidence="13" id="KW-1185">Reference proteome</keyword>
<dbReference type="AlphaFoldDB" id="A0A1X6MIL1"/>
<comment type="function">
    <text evidence="10">Splits internally a 1,3-beta-glucan molecule and transfers the newly generated reducing end (the donor) to the non-reducing end of another 1,3-beta-glucan molecule (the acceptor) forming a 1,3-beta linkage, resulting in the elongation of 1,3-beta-glucan chains in the cell wall.</text>
</comment>
<keyword evidence="6 10" id="KW-0472">Membrane</keyword>
<gene>
    <name evidence="12" type="ORF">POSPLADRAFT_1160786</name>
</gene>
<dbReference type="SUPFAM" id="SSF51445">
    <property type="entry name" value="(Trans)glycosidases"/>
    <property type="match status" value="1"/>
</dbReference>
<feature type="chain" id="PRO_5010755659" description="1,3-beta-glucanosyltransferase" evidence="10">
    <location>
        <begin position="20"/>
        <end position="543"/>
    </location>
</feature>
<dbReference type="Gene3D" id="1.20.58.1040">
    <property type="match status" value="1"/>
</dbReference>
<dbReference type="Pfam" id="PF07983">
    <property type="entry name" value="X8"/>
    <property type="match status" value="1"/>
</dbReference>
<evidence type="ECO:0000313" key="12">
    <source>
        <dbReference type="EMBL" id="OSX56175.1"/>
    </source>
</evidence>
<feature type="domain" description="X8" evidence="11">
    <location>
        <begin position="375"/>
        <end position="463"/>
    </location>
</feature>
<dbReference type="InterPro" id="IPR017853">
    <property type="entry name" value="GH"/>
</dbReference>
<evidence type="ECO:0000256" key="8">
    <source>
        <dbReference type="ARBA" id="ARBA00023180"/>
    </source>
</evidence>
<dbReference type="PANTHER" id="PTHR31468:SF2">
    <property type="entry name" value="1,3-BETA-GLUCANOSYLTRANSFERASE GAS1"/>
    <property type="match status" value="1"/>
</dbReference>
<keyword evidence="7" id="KW-1015">Disulfide bond</keyword>
<evidence type="ECO:0000256" key="4">
    <source>
        <dbReference type="ARBA" id="ARBA00022622"/>
    </source>
</evidence>
<dbReference type="OrthoDB" id="421038at2759"/>
<dbReference type="GO" id="GO:0098552">
    <property type="term" value="C:side of membrane"/>
    <property type="evidence" value="ECO:0007669"/>
    <property type="project" value="UniProtKB-KW"/>
</dbReference>
<keyword evidence="4 10" id="KW-0336">GPI-anchor</keyword>
<keyword evidence="5 10" id="KW-0732">Signal</keyword>
<evidence type="ECO:0000256" key="7">
    <source>
        <dbReference type="ARBA" id="ARBA00023157"/>
    </source>
</evidence>
<reference evidence="12 13" key="1">
    <citation type="submission" date="2017-04" db="EMBL/GenBank/DDBJ databases">
        <title>Genome Sequence of the Model Brown-Rot Fungus Postia placenta SB12.</title>
        <authorList>
            <consortium name="DOE Joint Genome Institute"/>
            <person name="Gaskell J."/>
            <person name="Kersten P."/>
            <person name="Larrondo L.F."/>
            <person name="Canessa P."/>
            <person name="Martinez D."/>
            <person name="Hibbett D."/>
            <person name="Schmoll M."/>
            <person name="Kubicek C.P."/>
            <person name="Martinez A.T."/>
            <person name="Yadav J."/>
            <person name="Master E."/>
            <person name="Magnuson J.K."/>
            <person name="James T."/>
            <person name="Yaver D."/>
            <person name="Berka R."/>
            <person name="Labutti K."/>
            <person name="Lipzen A."/>
            <person name="Aerts A."/>
            <person name="Barry K."/>
            <person name="Henrissat B."/>
            <person name="Blanchette R."/>
            <person name="Grigoriev I."/>
            <person name="Cullen D."/>
        </authorList>
    </citation>
    <scope>NUCLEOTIDE SEQUENCE [LARGE SCALE GENOMIC DNA]</scope>
    <source>
        <strain evidence="12 13">MAD-698-R-SB12</strain>
    </source>
</reference>
<evidence type="ECO:0000256" key="2">
    <source>
        <dbReference type="ARBA" id="ARBA00004589"/>
    </source>
</evidence>
<dbReference type="PANTHER" id="PTHR31468">
    <property type="entry name" value="1,3-BETA-GLUCANOSYLTRANSFERASE GAS1"/>
    <property type="match status" value="1"/>
</dbReference>
<comment type="similarity">
    <text evidence="3 10">Belongs to the glycosyl hydrolase 72 family.</text>
</comment>
<evidence type="ECO:0000313" key="13">
    <source>
        <dbReference type="Proteomes" id="UP000194127"/>
    </source>
</evidence>
<dbReference type="GO" id="GO:0005886">
    <property type="term" value="C:plasma membrane"/>
    <property type="evidence" value="ECO:0007669"/>
    <property type="project" value="UniProtKB-SubCell"/>
</dbReference>
<protein>
    <recommendedName>
        <fullName evidence="10">1,3-beta-glucanosyltransferase</fullName>
        <ecNumber evidence="10">2.4.1.-</ecNumber>
    </recommendedName>
</protein>
<feature type="signal peptide" evidence="10">
    <location>
        <begin position="1"/>
        <end position="19"/>
    </location>
</feature>
<comment type="subcellular location">
    <subcellularLocation>
        <location evidence="1">Cell envelope</location>
    </subcellularLocation>
    <subcellularLocation>
        <location evidence="10">Cell membrane</location>
        <topology evidence="10">Lipid-anchor</topology>
        <topology evidence="10">GPI-anchor</topology>
    </subcellularLocation>
    <subcellularLocation>
        <location evidence="2">Membrane</location>
        <topology evidence="2">Lipid-anchor</topology>
        <topology evidence="2">GPI-anchor</topology>
    </subcellularLocation>
</comment>
<dbReference type="EMBL" id="KZ110616">
    <property type="protein sequence ID" value="OSX56175.1"/>
    <property type="molecule type" value="Genomic_DNA"/>
</dbReference>
<evidence type="ECO:0000259" key="11">
    <source>
        <dbReference type="SMART" id="SM00768"/>
    </source>
</evidence>
<accession>A0A1X6MIL1</accession>